<sequence>MRLSTVDFVLGRLLPATALLLLLTLFSPSQARAQTWLVSTESFAKLGVVDKFGQLGAYSAKFVVTSQRTGKSYSLVKEIEKGQNGIDVVYPSLATEADYFKASSGEAGTAAPGAYTWECLVNGKKVVGGSFSFSEVANDVNLISKQ</sequence>
<gene>
    <name evidence="1" type="ORF">SAMN04488069_105119</name>
</gene>
<evidence type="ECO:0000313" key="2">
    <source>
        <dbReference type="Proteomes" id="UP000199249"/>
    </source>
</evidence>
<organism evidence="1 2">
    <name type="scientific">Hymenobacter psychrophilus</name>
    <dbReference type="NCBI Taxonomy" id="651662"/>
    <lineage>
        <taxon>Bacteria</taxon>
        <taxon>Pseudomonadati</taxon>
        <taxon>Bacteroidota</taxon>
        <taxon>Cytophagia</taxon>
        <taxon>Cytophagales</taxon>
        <taxon>Hymenobacteraceae</taxon>
        <taxon>Hymenobacter</taxon>
    </lineage>
</organism>
<dbReference type="RefSeq" id="WP_139255141.1">
    <property type="nucleotide sequence ID" value="NZ_FNOV01000005.1"/>
</dbReference>
<reference evidence="2" key="1">
    <citation type="submission" date="2016-10" db="EMBL/GenBank/DDBJ databases">
        <authorList>
            <person name="Varghese N."/>
            <person name="Submissions S."/>
        </authorList>
    </citation>
    <scope>NUCLEOTIDE SEQUENCE [LARGE SCALE GENOMIC DNA]</scope>
    <source>
        <strain evidence="2">CGMCC 1.8975</strain>
    </source>
</reference>
<dbReference type="AlphaFoldDB" id="A0A1H3GQ77"/>
<proteinExistence type="predicted"/>
<protein>
    <submittedName>
        <fullName evidence="1">Uncharacterized protein</fullName>
    </submittedName>
</protein>
<keyword evidence="2" id="KW-1185">Reference proteome</keyword>
<name>A0A1H3GQ77_9BACT</name>
<dbReference type="EMBL" id="FNOV01000005">
    <property type="protein sequence ID" value="SDY05267.1"/>
    <property type="molecule type" value="Genomic_DNA"/>
</dbReference>
<evidence type="ECO:0000313" key="1">
    <source>
        <dbReference type="EMBL" id="SDY05267.1"/>
    </source>
</evidence>
<accession>A0A1H3GQ77</accession>
<dbReference type="OrthoDB" id="883012at2"/>
<dbReference type="Proteomes" id="UP000199249">
    <property type="component" value="Unassembled WGS sequence"/>
</dbReference>